<feature type="non-terminal residue" evidence="1">
    <location>
        <position position="100"/>
    </location>
</feature>
<name>A0A7J9KL93_GOSSC</name>
<evidence type="ECO:0000313" key="2">
    <source>
        <dbReference type="Proteomes" id="UP000593576"/>
    </source>
</evidence>
<evidence type="ECO:0000313" key="1">
    <source>
        <dbReference type="EMBL" id="MBA0847245.1"/>
    </source>
</evidence>
<comment type="caution">
    <text evidence="1">The sequence shown here is derived from an EMBL/GenBank/DDBJ whole genome shotgun (WGS) entry which is preliminary data.</text>
</comment>
<keyword evidence="2" id="KW-1185">Reference proteome</keyword>
<dbReference type="Proteomes" id="UP000593576">
    <property type="component" value="Unassembled WGS sequence"/>
</dbReference>
<sequence>MIAFSKKSFALAISCRFISFPSTPFNQDFVAIFLLHPDLLSSLPLGNVGVKSGLGDCDFPILILATIPDANLELLISKAASNCIDSHSSSSLCLGLTVVV</sequence>
<protein>
    <submittedName>
        <fullName evidence="1">Uncharacterized protein</fullName>
    </submittedName>
</protein>
<proteinExistence type="predicted"/>
<accession>A0A7J9KL93</accession>
<reference evidence="1 2" key="1">
    <citation type="journal article" date="2019" name="Genome Biol. Evol.">
        <title>Insights into the evolution of the New World diploid cottons (Gossypium, subgenus Houzingenia) based on genome sequencing.</title>
        <authorList>
            <person name="Grover C.E."/>
            <person name="Arick M.A. 2nd"/>
            <person name="Thrash A."/>
            <person name="Conover J.L."/>
            <person name="Sanders W.S."/>
            <person name="Peterson D.G."/>
            <person name="Frelichowski J.E."/>
            <person name="Scheffler J.A."/>
            <person name="Scheffler B.E."/>
            <person name="Wendel J.F."/>
        </authorList>
    </citation>
    <scope>NUCLEOTIDE SEQUENCE [LARGE SCALE GENOMIC DNA]</scope>
    <source>
        <strain evidence="1">1</strain>
        <tissue evidence="1">Leaf</tissue>
    </source>
</reference>
<dbReference type="AlphaFoldDB" id="A0A7J9KL93"/>
<dbReference type="EMBL" id="JABFAF010000001">
    <property type="protein sequence ID" value="MBA0847245.1"/>
    <property type="molecule type" value="Genomic_DNA"/>
</dbReference>
<organism evidence="1 2">
    <name type="scientific">Gossypium schwendimanii</name>
    <name type="common">Cotton</name>
    <dbReference type="NCBI Taxonomy" id="34291"/>
    <lineage>
        <taxon>Eukaryota</taxon>
        <taxon>Viridiplantae</taxon>
        <taxon>Streptophyta</taxon>
        <taxon>Embryophyta</taxon>
        <taxon>Tracheophyta</taxon>
        <taxon>Spermatophyta</taxon>
        <taxon>Magnoliopsida</taxon>
        <taxon>eudicotyledons</taxon>
        <taxon>Gunneridae</taxon>
        <taxon>Pentapetalae</taxon>
        <taxon>rosids</taxon>
        <taxon>malvids</taxon>
        <taxon>Malvales</taxon>
        <taxon>Malvaceae</taxon>
        <taxon>Malvoideae</taxon>
        <taxon>Gossypium</taxon>
    </lineage>
</organism>
<gene>
    <name evidence="1" type="ORF">Goshw_014961</name>
</gene>